<dbReference type="AlphaFoldDB" id="A0A381RMD2"/>
<protein>
    <submittedName>
        <fullName evidence="1">Uncharacterized protein</fullName>
    </submittedName>
</protein>
<sequence>MDFAIGIPGEAQFRHGIRERCSKACFQPGLRTGSRLKAGMTKEKLFL</sequence>
<evidence type="ECO:0000313" key="1">
    <source>
        <dbReference type="EMBL" id="SUZ92108.1"/>
    </source>
</evidence>
<name>A0A381RMD2_9ZZZZ</name>
<proteinExistence type="predicted"/>
<gene>
    <name evidence="1" type="ORF">METZ01_LOCUS44962</name>
</gene>
<organism evidence="1">
    <name type="scientific">marine metagenome</name>
    <dbReference type="NCBI Taxonomy" id="408172"/>
    <lineage>
        <taxon>unclassified sequences</taxon>
        <taxon>metagenomes</taxon>
        <taxon>ecological metagenomes</taxon>
    </lineage>
</organism>
<reference evidence="1" key="1">
    <citation type="submission" date="2018-05" db="EMBL/GenBank/DDBJ databases">
        <authorList>
            <person name="Lanie J.A."/>
            <person name="Ng W.-L."/>
            <person name="Kazmierczak K.M."/>
            <person name="Andrzejewski T.M."/>
            <person name="Davidsen T.M."/>
            <person name="Wayne K.J."/>
            <person name="Tettelin H."/>
            <person name="Glass J.I."/>
            <person name="Rusch D."/>
            <person name="Podicherti R."/>
            <person name="Tsui H.-C.T."/>
            <person name="Winkler M.E."/>
        </authorList>
    </citation>
    <scope>NUCLEOTIDE SEQUENCE</scope>
</reference>
<accession>A0A381RMD2</accession>
<dbReference type="EMBL" id="UINC01002032">
    <property type="protein sequence ID" value="SUZ92108.1"/>
    <property type="molecule type" value="Genomic_DNA"/>
</dbReference>